<dbReference type="Gene3D" id="3.40.30.10">
    <property type="entry name" value="Glutaredoxin"/>
    <property type="match status" value="1"/>
</dbReference>
<dbReference type="InParanoid" id="A0A7X0JX41"/>
<dbReference type="Proteomes" id="UP000528457">
    <property type="component" value="Unassembled WGS sequence"/>
</dbReference>
<sequence>MTIEELEQLWQVEISNYRSQLNGLDLDLSDVHISLHNASWCPDCVRETSELLAIKQALKEKAPHITLISYEDKEHYMNNKSSLEVNCVPTIIASRDGQEYARIEENSQGKLLERLS</sequence>
<reference evidence="2 3" key="1">
    <citation type="submission" date="2020-08" db="EMBL/GenBank/DDBJ databases">
        <title>Genomic Encyclopedia of Type Strains, Phase IV (KMG-IV): sequencing the most valuable type-strain genomes for metagenomic binning, comparative biology and taxonomic classification.</title>
        <authorList>
            <person name="Goeker M."/>
        </authorList>
    </citation>
    <scope>NUCLEOTIDE SEQUENCE [LARGE SCALE GENOMIC DNA]</scope>
    <source>
        <strain evidence="2 3">DSM 22368</strain>
    </source>
</reference>
<accession>A0A7X0JX41</accession>
<dbReference type="SUPFAM" id="SSF52833">
    <property type="entry name" value="Thioredoxin-like"/>
    <property type="match status" value="1"/>
</dbReference>
<dbReference type="Pfam" id="PF00085">
    <property type="entry name" value="Thioredoxin"/>
    <property type="match status" value="1"/>
</dbReference>
<organism evidence="2 3">
    <name type="scientific">Pseudoteredinibacter isoporae</name>
    <dbReference type="NCBI Taxonomy" id="570281"/>
    <lineage>
        <taxon>Bacteria</taxon>
        <taxon>Pseudomonadati</taxon>
        <taxon>Pseudomonadota</taxon>
        <taxon>Gammaproteobacteria</taxon>
        <taxon>Cellvibrionales</taxon>
        <taxon>Cellvibrionaceae</taxon>
        <taxon>Pseudoteredinibacter</taxon>
    </lineage>
</organism>
<dbReference type="EMBL" id="JACHHT010000005">
    <property type="protein sequence ID" value="MBB6523872.1"/>
    <property type="molecule type" value="Genomic_DNA"/>
</dbReference>
<comment type="caution">
    <text evidence="2">The sequence shown here is derived from an EMBL/GenBank/DDBJ whole genome shotgun (WGS) entry which is preliminary data.</text>
</comment>
<protein>
    <submittedName>
        <fullName evidence="2">Thiol-disulfide isomerase/thioredoxin</fullName>
    </submittedName>
</protein>
<keyword evidence="2" id="KW-0413">Isomerase</keyword>
<keyword evidence="3" id="KW-1185">Reference proteome</keyword>
<proteinExistence type="predicted"/>
<dbReference type="GO" id="GO:0016853">
    <property type="term" value="F:isomerase activity"/>
    <property type="evidence" value="ECO:0007669"/>
    <property type="project" value="UniProtKB-KW"/>
</dbReference>
<dbReference type="RefSeq" id="WP_166843604.1">
    <property type="nucleotide sequence ID" value="NZ_JAAONY010000005.1"/>
</dbReference>
<dbReference type="InterPro" id="IPR013766">
    <property type="entry name" value="Thioredoxin_domain"/>
</dbReference>
<dbReference type="CDD" id="cd02947">
    <property type="entry name" value="TRX_family"/>
    <property type="match status" value="1"/>
</dbReference>
<evidence type="ECO:0000259" key="1">
    <source>
        <dbReference type="Pfam" id="PF00085"/>
    </source>
</evidence>
<evidence type="ECO:0000313" key="2">
    <source>
        <dbReference type="EMBL" id="MBB6523872.1"/>
    </source>
</evidence>
<dbReference type="InterPro" id="IPR036249">
    <property type="entry name" value="Thioredoxin-like_sf"/>
</dbReference>
<dbReference type="AlphaFoldDB" id="A0A7X0JX41"/>
<feature type="domain" description="Thioredoxin" evidence="1">
    <location>
        <begin position="35"/>
        <end position="111"/>
    </location>
</feature>
<evidence type="ECO:0000313" key="3">
    <source>
        <dbReference type="Proteomes" id="UP000528457"/>
    </source>
</evidence>
<name>A0A7X0JX41_9GAMM</name>
<gene>
    <name evidence="2" type="ORF">HNR48_004187</name>
</gene>